<dbReference type="RefSeq" id="XP_004035659.1">
    <property type="nucleotide sequence ID" value="XM_004035611.1"/>
</dbReference>
<dbReference type="eggNOG" id="KOG1426">
    <property type="taxonomic scope" value="Eukaryota"/>
</dbReference>
<dbReference type="PANTHER" id="PTHR22870:SF408">
    <property type="entry name" value="OS09G0560450 PROTEIN"/>
    <property type="match status" value="1"/>
</dbReference>
<feature type="repeat" description="RCC1" evidence="2">
    <location>
        <begin position="43"/>
        <end position="94"/>
    </location>
</feature>
<dbReference type="PRINTS" id="PR00633">
    <property type="entry name" value="RCCNDNSATION"/>
</dbReference>
<dbReference type="PROSITE" id="PS50012">
    <property type="entry name" value="RCC1_3"/>
    <property type="match status" value="7"/>
</dbReference>
<dbReference type="InterPro" id="IPR051210">
    <property type="entry name" value="Ub_ligase/GEF_domain"/>
</dbReference>
<dbReference type="Proteomes" id="UP000008983">
    <property type="component" value="Unassembled WGS sequence"/>
</dbReference>
<feature type="domain" description="RCC1-like" evidence="3">
    <location>
        <begin position="187"/>
        <end position="427"/>
    </location>
</feature>
<feature type="repeat" description="RCC1" evidence="2">
    <location>
        <begin position="270"/>
        <end position="321"/>
    </location>
</feature>
<dbReference type="PANTHER" id="PTHR22870">
    <property type="entry name" value="REGULATOR OF CHROMOSOME CONDENSATION"/>
    <property type="match status" value="1"/>
</dbReference>
<feature type="repeat" description="RCC1" evidence="2">
    <location>
        <begin position="372"/>
        <end position="427"/>
    </location>
</feature>
<feature type="repeat" description="RCC1" evidence="2">
    <location>
        <begin position="322"/>
        <end position="371"/>
    </location>
</feature>
<evidence type="ECO:0000256" key="2">
    <source>
        <dbReference type="PROSITE-ProRule" id="PRU00235"/>
    </source>
</evidence>
<dbReference type="STRING" id="857967.G0QRI2"/>
<dbReference type="Pfam" id="PF00415">
    <property type="entry name" value="RCC1"/>
    <property type="match status" value="2"/>
</dbReference>
<sequence>MKYQKMYNFFKQKTNTKRLFTASLLVTSGFFAQSIFTDTPPQKTVYAWGYGNFGQLGLANENNQYSPQEVEKLSDRNIIKVKANKSVSMALSQDGKVYTWGKNKGGILGHYDITSFNMIQPELVEKLENIQIKQISCGPFHMAAISQDGELYTWGNKDHGKLGHEIQQKSNKVEIKRGNQNYDYAEGSMLPTKVQSLNGIKCKQVSCGGQFTVVLTENGEVYSFGNSMKGQLGYQSEETGNFQPKKIPDLQNIINIDCGQQFSAAVSSSGKVYTWGNNDHGQLGNNQSIYQARPNQVTGFGGNKIINISCGDNFIAALSNEGKLFTWGYGNDGQLGHSNRNDLYAPKQIEFKEKIIKVDCGGTHTAFLTQNNQLYLFGRGNEGQLGIGENIESEAAIRTTPKIVEFFKKMKVVDVTCGGEYTLAITE</sequence>
<dbReference type="GeneID" id="14908329"/>
<dbReference type="InterPro" id="IPR058923">
    <property type="entry name" value="RCC1-like_dom"/>
</dbReference>
<dbReference type="EMBL" id="GL983765">
    <property type="protein sequence ID" value="EGR32173.1"/>
    <property type="molecule type" value="Genomic_DNA"/>
</dbReference>
<feature type="repeat" description="RCC1" evidence="2">
    <location>
        <begin position="95"/>
        <end position="148"/>
    </location>
</feature>
<dbReference type="OrthoDB" id="10256179at2759"/>
<reference evidence="4 5" key="1">
    <citation type="submission" date="2011-07" db="EMBL/GenBank/DDBJ databases">
        <authorList>
            <person name="Coyne R."/>
            <person name="Brami D."/>
            <person name="Johnson J."/>
            <person name="Hostetler J."/>
            <person name="Hannick L."/>
            <person name="Clark T."/>
            <person name="Cassidy-Hanley D."/>
            <person name="Inman J."/>
        </authorList>
    </citation>
    <scope>NUCLEOTIDE SEQUENCE [LARGE SCALE GENOMIC DNA]</scope>
    <source>
        <strain evidence="4 5">G5</strain>
    </source>
</reference>
<proteinExistence type="predicted"/>
<feature type="repeat" description="RCC1" evidence="2">
    <location>
        <begin position="219"/>
        <end position="269"/>
    </location>
</feature>
<dbReference type="OMA" id="IFVWGTG"/>
<dbReference type="Pfam" id="PF25390">
    <property type="entry name" value="WD40_RLD"/>
    <property type="match status" value="1"/>
</dbReference>
<feature type="repeat" description="RCC1" evidence="2">
    <location>
        <begin position="149"/>
        <end position="218"/>
    </location>
</feature>
<name>G0QRI2_ICHMU</name>
<evidence type="ECO:0000259" key="3">
    <source>
        <dbReference type="Pfam" id="PF25390"/>
    </source>
</evidence>
<dbReference type="InParanoid" id="G0QRI2"/>
<evidence type="ECO:0000313" key="5">
    <source>
        <dbReference type="Proteomes" id="UP000008983"/>
    </source>
</evidence>
<keyword evidence="5" id="KW-1185">Reference proteome</keyword>
<dbReference type="SUPFAM" id="SSF50985">
    <property type="entry name" value="RCC1/BLIP-II"/>
    <property type="match status" value="2"/>
</dbReference>
<evidence type="ECO:0000256" key="1">
    <source>
        <dbReference type="ARBA" id="ARBA00022737"/>
    </source>
</evidence>
<keyword evidence="1" id="KW-0677">Repeat</keyword>
<dbReference type="InterPro" id="IPR000408">
    <property type="entry name" value="Reg_chr_condens"/>
</dbReference>
<protein>
    <submittedName>
        <fullName evidence="4">Regulator of chromosome condensation, putative</fullName>
    </submittedName>
</protein>
<dbReference type="Gene3D" id="2.130.10.30">
    <property type="entry name" value="Regulator of chromosome condensation 1/beta-lactamase-inhibitor protein II"/>
    <property type="match status" value="2"/>
</dbReference>
<dbReference type="AlphaFoldDB" id="G0QRI2"/>
<dbReference type="InterPro" id="IPR009091">
    <property type="entry name" value="RCC1/BLIP-II"/>
</dbReference>
<evidence type="ECO:0000313" key="4">
    <source>
        <dbReference type="EMBL" id="EGR32173.1"/>
    </source>
</evidence>
<accession>G0QRI2</accession>
<organism evidence="4 5">
    <name type="scientific">Ichthyophthirius multifiliis</name>
    <name type="common">White spot disease agent</name>
    <name type="synonym">Ich</name>
    <dbReference type="NCBI Taxonomy" id="5932"/>
    <lineage>
        <taxon>Eukaryota</taxon>
        <taxon>Sar</taxon>
        <taxon>Alveolata</taxon>
        <taxon>Ciliophora</taxon>
        <taxon>Intramacronucleata</taxon>
        <taxon>Oligohymenophorea</taxon>
        <taxon>Hymenostomatida</taxon>
        <taxon>Ophryoglenina</taxon>
        <taxon>Ichthyophthirius</taxon>
    </lineage>
</organism>
<gene>
    <name evidence="4" type="ORF">IMG5_093580</name>
</gene>